<comment type="similarity">
    <text evidence="1">Belongs to the thioesterase family.</text>
</comment>
<organism evidence="4 5">
    <name type="scientific">Streptomyces coffeae</name>
    <dbReference type="NCBI Taxonomy" id="621382"/>
    <lineage>
        <taxon>Bacteria</taxon>
        <taxon>Bacillati</taxon>
        <taxon>Actinomycetota</taxon>
        <taxon>Actinomycetes</taxon>
        <taxon>Kitasatosporales</taxon>
        <taxon>Streptomycetaceae</taxon>
        <taxon>Streptomyces</taxon>
    </lineage>
</organism>
<keyword evidence="5" id="KW-1185">Reference proteome</keyword>
<evidence type="ECO:0000256" key="2">
    <source>
        <dbReference type="ARBA" id="ARBA00022801"/>
    </source>
</evidence>
<dbReference type="InterPro" id="IPR012223">
    <property type="entry name" value="TEII"/>
</dbReference>
<dbReference type="Gene3D" id="3.40.50.1820">
    <property type="entry name" value="alpha/beta hydrolase"/>
    <property type="match status" value="1"/>
</dbReference>
<protein>
    <submittedName>
        <fullName evidence="4">Thioesterase</fullName>
    </submittedName>
</protein>
<dbReference type="Pfam" id="PF00975">
    <property type="entry name" value="Thioesterase"/>
    <property type="match status" value="1"/>
</dbReference>
<evidence type="ECO:0000313" key="4">
    <source>
        <dbReference type="EMBL" id="MBL1102146.1"/>
    </source>
</evidence>
<dbReference type="RefSeq" id="WP_201882345.1">
    <property type="nucleotide sequence ID" value="NZ_JAERRF010000039.1"/>
</dbReference>
<evidence type="ECO:0000256" key="1">
    <source>
        <dbReference type="ARBA" id="ARBA00007169"/>
    </source>
</evidence>
<proteinExistence type="inferred from homology"/>
<dbReference type="PANTHER" id="PTHR11487">
    <property type="entry name" value="THIOESTERASE"/>
    <property type="match status" value="1"/>
</dbReference>
<dbReference type="SMART" id="SM00824">
    <property type="entry name" value="PKS_TE"/>
    <property type="match status" value="1"/>
</dbReference>
<name>A0ABS1NQV9_9ACTN</name>
<comment type="caution">
    <text evidence="4">The sequence shown here is derived from an EMBL/GenBank/DDBJ whole genome shotgun (WGS) entry which is preliminary data.</text>
</comment>
<dbReference type="InterPro" id="IPR020802">
    <property type="entry name" value="TesA-like"/>
</dbReference>
<gene>
    <name evidence="4" type="ORF">JK363_37130</name>
</gene>
<keyword evidence="2" id="KW-0378">Hydrolase</keyword>
<reference evidence="4 5" key="1">
    <citation type="submission" date="2021-01" db="EMBL/GenBank/DDBJ databases">
        <title>WGS of actinomycetes isolated from Thailand.</title>
        <authorList>
            <person name="Thawai C."/>
        </authorList>
    </citation>
    <scope>NUCLEOTIDE SEQUENCE [LARGE SCALE GENOMIC DNA]</scope>
    <source>
        <strain evidence="4 5">CA1R205</strain>
    </source>
</reference>
<dbReference type="InterPro" id="IPR001031">
    <property type="entry name" value="Thioesterase"/>
</dbReference>
<feature type="domain" description="Thioesterase TesA-like" evidence="3">
    <location>
        <begin position="26"/>
        <end position="248"/>
    </location>
</feature>
<dbReference type="SUPFAM" id="SSF53474">
    <property type="entry name" value="alpha/beta-Hydrolases"/>
    <property type="match status" value="1"/>
</dbReference>
<dbReference type="InterPro" id="IPR029058">
    <property type="entry name" value="AB_hydrolase_fold"/>
</dbReference>
<accession>A0ABS1NQV9</accession>
<dbReference type="Proteomes" id="UP000634229">
    <property type="component" value="Unassembled WGS sequence"/>
</dbReference>
<evidence type="ECO:0000313" key="5">
    <source>
        <dbReference type="Proteomes" id="UP000634229"/>
    </source>
</evidence>
<dbReference type="PANTHER" id="PTHR11487:SF0">
    <property type="entry name" value="S-ACYL FATTY ACID SYNTHASE THIOESTERASE, MEDIUM CHAIN"/>
    <property type="match status" value="1"/>
</dbReference>
<evidence type="ECO:0000259" key="3">
    <source>
        <dbReference type="SMART" id="SM00824"/>
    </source>
</evidence>
<sequence length="260" mass="28553">MDTKDDATTAWIRRYHPSGDSTARLICFPHAGGSASFFHPVSVRFSPDTDVIALQYPGRQDRRREPCIEDIGTLADQLAEEIQALSDKPTVFFGHSMGAVLAFETAFRLEQRGLNSPHTVLASGRRAPSTVRDEQVHTRDDRGIISELKLLNGTDSAVFGNDELLSLALPAIRGDYRAIETYAGEPGRRVRCPLTVLTGDNDPRTTLDEAHAWQEHTEGAFRVEVFSGGHFFLADHQDEVNKVIAEALDAARAARTAASP</sequence>
<dbReference type="EMBL" id="JAERRF010000039">
    <property type="protein sequence ID" value="MBL1102146.1"/>
    <property type="molecule type" value="Genomic_DNA"/>
</dbReference>